<reference evidence="2 3" key="1">
    <citation type="submission" date="2019-07" db="EMBL/GenBank/DDBJ databases">
        <title>Litoreibacter alkalisoli sp. nov., isolated from saline-alkaline soil.</title>
        <authorList>
            <person name="Wang S."/>
            <person name="Xu L."/>
            <person name="Xing Y.-T."/>
            <person name="Sun J.-Q."/>
        </authorList>
    </citation>
    <scope>NUCLEOTIDE SEQUENCE [LARGE SCALE GENOMIC DNA]</scope>
    <source>
        <strain evidence="2 3">LN3S51</strain>
    </source>
</reference>
<evidence type="ECO:0000259" key="1">
    <source>
        <dbReference type="Pfam" id="PF06568"/>
    </source>
</evidence>
<dbReference type="AlphaFoldDB" id="A0A5B8J4S5"/>
<proteinExistence type="predicted"/>
<feature type="domain" description="YjiS-like" evidence="1">
    <location>
        <begin position="24"/>
        <end position="60"/>
    </location>
</feature>
<protein>
    <submittedName>
        <fullName evidence="2">DUF1127 domain-containing protein</fullName>
    </submittedName>
</protein>
<evidence type="ECO:0000313" key="2">
    <source>
        <dbReference type="EMBL" id="QDY69537.1"/>
    </source>
</evidence>
<dbReference type="KEGG" id="lit:FPZ52_07825"/>
<keyword evidence="3" id="KW-1185">Reference proteome</keyword>
<accession>A0A5B8J4S5</accession>
<sequence length="69" mass="7751">MATLDTTPVINAAPEFNRNPFARLIDAVIAWNQTRVTRDALSRLNDRELADIGLSRSDIEYVARHGRQG</sequence>
<dbReference type="Proteomes" id="UP000318483">
    <property type="component" value="Chromosome"/>
</dbReference>
<name>A0A5B8J4S5_9RHOB</name>
<dbReference type="RefSeq" id="WP_146364915.1">
    <property type="nucleotide sequence ID" value="NZ_CP042261.1"/>
</dbReference>
<organism evidence="2 3">
    <name type="scientific">Qingshengfaniella alkalisoli</name>
    <dbReference type="NCBI Taxonomy" id="2599296"/>
    <lineage>
        <taxon>Bacteria</taxon>
        <taxon>Pseudomonadati</taxon>
        <taxon>Pseudomonadota</taxon>
        <taxon>Alphaproteobacteria</taxon>
        <taxon>Rhodobacterales</taxon>
        <taxon>Paracoccaceae</taxon>
        <taxon>Qingshengfaniella</taxon>
    </lineage>
</organism>
<gene>
    <name evidence="2" type="ORF">FPZ52_07825</name>
</gene>
<evidence type="ECO:0000313" key="3">
    <source>
        <dbReference type="Proteomes" id="UP000318483"/>
    </source>
</evidence>
<dbReference type="OrthoDB" id="8116725at2"/>
<dbReference type="EMBL" id="CP042261">
    <property type="protein sequence ID" value="QDY69537.1"/>
    <property type="molecule type" value="Genomic_DNA"/>
</dbReference>
<dbReference type="InterPro" id="IPR009506">
    <property type="entry name" value="YjiS-like"/>
</dbReference>
<dbReference type="Pfam" id="PF06568">
    <property type="entry name" value="YjiS-like"/>
    <property type="match status" value="1"/>
</dbReference>